<name>A0A0D5YP16_9FLAO</name>
<evidence type="ECO:0000313" key="1">
    <source>
        <dbReference type="EMBL" id="AKA34045.1"/>
    </source>
</evidence>
<dbReference type="HOGENOM" id="CLU_1784717_0_0_10"/>
<accession>A0A0D5YP16</accession>
<evidence type="ECO:0000313" key="2">
    <source>
        <dbReference type="Proteomes" id="UP000032726"/>
    </source>
</evidence>
<proteinExistence type="predicted"/>
<dbReference type="EMBL" id="CP011071">
    <property type="protein sequence ID" value="AKA34045.1"/>
    <property type="molecule type" value="Genomic_DNA"/>
</dbReference>
<dbReference type="KEGG" id="mlt:VC82_363"/>
<gene>
    <name evidence="1" type="ORF">VC82_363</name>
</gene>
<sequence length="145" mass="15335">MIANLNGQVERDKALHFLGGNLYGLAGAGIAKQLSDGDRYWTFAGAVGGSLMIGLAKEAVDAGQRENGWDNEDLLATVLGGMTVGLTIELFTNKKRQKRRNSLGFTDVGGNLPADPLLLTGFDTVDGLPTMAELGLSTQVREGLQ</sequence>
<dbReference type="PATRIC" id="fig|516051.4.peg.376"/>
<organism evidence="1 2">
    <name type="scientific">Flagellimonas lutaonensis</name>
    <dbReference type="NCBI Taxonomy" id="516051"/>
    <lineage>
        <taxon>Bacteria</taxon>
        <taxon>Pseudomonadati</taxon>
        <taxon>Bacteroidota</taxon>
        <taxon>Flavobacteriia</taxon>
        <taxon>Flavobacteriales</taxon>
        <taxon>Flavobacteriaceae</taxon>
        <taxon>Flagellimonas</taxon>
    </lineage>
</organism>
<protein>
    <submittedName>
        <fullName evidence="1">Uncharacterized protein</fullName>
    </submittedName>
</protein>
<dbReference type="Proteomes" id="UP000032726">
    <property type="component" value="Chromosome"/>
</dbReference>
<dbReference type="AlphaFoldDB" id="A0A0D5YP16"/>
<reference evidence="1 2" key="1">
    <citation type="submission" date="2015-03" db="EMBL/GenBank/DDBJ databases">
        <title>Complete genome sequence of Muricauda lutaonensis CC-HSB-11T, isolated from a coastal hot spring.</title>
        <authorList>
            <person name="Kim K.M."/>
        </authorList>
    </citation>
    <scope>NUCLEOTIDE SEQUENCE [LARGE SCALE GENOMIC DNA]</scope>
    <source>
        <strain evidence="1 2">CC-HSB-11</strain>
    </source>
</reference>
<keyword evidence="2" id="KW-1185">Reference proteome</keyword>